<dbReference type="EMBL" id="SJKC01000003">
    <property type="protein sequence ID" value="TCC35910.1"/>
    <property type="molecule type" value="Genomic_DNA"/>
</dbReference>
<reference evidence="2 3" key="1">
    <citation type="submission" date="2019-02" db="EMBL/GenBank/DDBJ databases">
        <title>Kribbella capetownensis sp. nov. and Kribbella speibonae sp. nov., isolated from soil.</title>
        <authorList>
            <person name="Curtis S.M."/>
            <person name="Norton I."/>
            <person name="Everest G.J."/>
            <person name="Meyers P.R."/>
        </authorList>
    </citation>
    <scope>NUCLEOTIDE SEQUENCE [LARGE SCALE GENOMIC DNA]</scope>
    <source>
        <strain evidence="2 3">YM55</strain>
    </source>
</reference>
<organism evidence="2 3">
    <name type="scientific">Kribbella speibonae</name>
    <dbReference type="NCBI Taxonomy" id="1572660"/>
    <lineage>
        <taxon>Bacteria</taxon>
        <taxon>Bacillati</taxon>
        <taxon>Actinomycetota</taxon>
        <taxon>Actinomycetes</taxon>
        <taxon>Propionibacteriales</taxon>
        <taxon>Kribbellaceae</taxon>
        <taxon>Kribbella</taxon>
    </lineage>
</organism>
<keyword evidence="1" id="KW-0472">Membrane</keyword>
<feature type="transmembrane region" description="Helical" evidence="1">
    <location>
        <begin position="12"/>
        <end position="33"/>
    </location>
</feature>
<evidence type="ECO:0008006" key="4">
    <source>
        <dbReference type="Google" id="ProtNLM"/>
    </source>
</evidence>
<proteinExistence type="predicted"/>
<gene>
    <name evidence="2" type="ORF">E0H92_24750</name>
</gene>
<accession>A0A4R0IT65</accession>
<sequence>MSSLDDDLLGRQQVLLLVFFVAVGGGLYIVGWFTRPSFLYDNPLVCAAIAGGACYPARWLAELFPWWKRLGEPSESTEDRRERARQRDLAEARETAALRRSEGVDGKHRRVGRRRIGLGEVLIRAVRVLVGVPIALGSLAILPLGISAGHYNQRLVADGPVLQAVVVSVEEDKWSKYHDVTVKVADPAGGAPVEVDGGNDLDPVPAVGDRIDVVDDPENPEYVVAVAVDWSTPWWAWPLGVVITLLCLGMGLAIAFG</sequence>
<name>A0A4R0IT65_9ACTN</name>
<dbReference type="Proteomes" id="UP000294225">
    <property type="component" value="Unassembled WGS sequence"/>
</dbReference>
<evidence type="ECO:0000256" key="1">
    <source>
        <dbReference type="SAM" id="Phobius"/>
    </source>
</evidence>
<evidence type="ECO:0000313" key="2">
    <source>
        <dbReference type="EMBL" id="TCC35910.1"/>
    </source>
</evidence>
<comment type="caution">
    <text evidence="2">The sequence shown here is derived from an EMBL/GenBank/DDBJ whole genome shotgun (WGS) entry which is preliminary data.</text>
</comment>
<protein>
    <recommendedName>
        <fullName evidence="4">DUF3592 domain-containing protein</fullName>
    </recommendedName>
</protein>
<keyword evidence="1" id="KW-1133">Transmembrane helix</keyword>
<evidence type="ECO:0000313" key="3">
    <source>
        <dbReference type="Proteomes" id="UP000294225"/>
    </source>
</evidence>
<dbReference type="AlphaFoldDB" id="A0A4R0IT65"/>
<dbReference type="RefSeq" id="WP_131497873.1">
    <property type="nucleotide sequence ID" value="NZ_SJKC01000003.1"/>
</dbReference>
<keyword evidence="1" id="KW-0812">Transmembrane</keyword>
<feature type="transmembrane region" description="Helical" evidence="1">
    <location>
        <begin position="234"/>
        <end position="256"/>
    </location>
</feature>
<feature type="transmembrane region" description="Helical" evidence="1">
    <location>
        <begin position="121"/>
        <end position="146"/>
    </location>
</feature>